<dbReference type="Proteomes" id="UP000317169">
    <property type="component" value="Unassembled WGS sequence"/>
</dbReference>
<evidence type="ECO:0000313" key="2">
    <source>
        <dbReference type="Proteomes" id="UP000317169"/>
    </source>
</evidence>
<dbReference type="OrthoDB" id="1446707at2"/>
<comment type="caution">
    <text evidence="1">The sequence shown here is derived from an EMBL/GenBank/DDBJ whole genome shotgun (WGS) entry which is preliminary data.</text>
</comment>
<protein>
    <submittedName>
        <fullName evidence="1">Uncharacterized protein</fullName>
    </submittedName>
</protein>
<proteinExistence type="predicted"/>
<name>A0A507ZJ24_9FLAO</name>
<dbReference type="EMBL" id="VIAR01000010">
    <property type="protein sequence ID" value="TQD36987.1"/>
    <property type="molecule type" value="Genomic_DNA"/>
</dbReference>
<keyword evidence="2" id="KW-1185">Reference proteome</keyword>
<accession>A0A507ZJ24</accession>
<organism evidence="1 2">
    <name type="scientific">Haloflavibacter putidus</name>
    <dbReference type="NCBI Taxonomy" id="2576776"/>
    <lineage>
        <taxon>Bacteria</taxon>
        <taxon>Pseudomonadati</taxon>
        <taxon>Bacteroidota</taxon>
        <taxon>Flavobacteriia</taxon>
        <taxon>Flavobacteriales</taxon>
        <taxon>Flavobacteriaceae</taxon>
        <taxon>Haloflavibacter</taxon>
    </lineage>
</organism>
<evidence type="ECO:0000313" key="1">
    <source>
        <dbReference type="EMBL" id="TQD36987.1"/>
    </source>
</evidence>
<gene>
    <name evidence="1" type="ORF">FKR84_10280</name>
</gene>
<reference evidence="1 2" key="1">
    <citation type="submission" date="2019-06" db="EMBL/GenBank/DDBJ databases">
        <title>Flavibacter putida gen. nov., sp. nov., a novel marine bacterium of the family Flavobacteriaceae isolated from coastal seawater.</title>
        <authorList>
            <person name="Feng X."/>
        </authorList>
    </citation>
    <scope>NUCLEOTIDE SEQUENCE [LARGE SCALE GENOMIC DNA]</scope>
    <source>
        <strain evidence="1 2">PLHSN227</strain>
    </source>
</reference>
<sequence>MKSIITISLSFLVLLQGVGIGVSDILVMDELVEHAKYHAETHGDNFFNFFEKHYGSLKAEHQKNDKEEKSDHEKLPFQHNSSNHLMTDVVLVTFEVPLSKSIIPSSTTSNFHYKNLYSFIEKPSIFQPPKLA</sequence>
<dbReference type="RefSeq" id="WP_141422225.1">
    <property type="nucleotide sequence ID" value="NZ_VIAR01000010.1"/>
</dbReference>
<dbReference type="AlphaFoldDB" id="A0A507ZJ24"/>